<accession>A0ABY5ZN28</accession>
<organism evidence="2 3">
    <name type="scientific">Geoalkalibacter halelectricus</name>
    <dbReference type="NCBI Taxonomy" id="2847045"/>
    <lineage>
        <taxon>Bacteria</taxon>
        <taxon>Pseudomonadati</taxon>
        <taxon>Thermodesulfobacteriota</taxon>
        <taxon>Desulfuromonadia</taxon>
        <taxon>Desulfuromonadales</taxon>
        <taxon>Geoalkalibacteraceae</taxon>
        <taxon>Geoalkalibacter</taxon>
    </lineage>
</organism>
<dbReference type="InterPro" id="IPR051783">
    <property type="entry name" value="NAD(P)-dependent_oxidoreduct"/>
</dbReference>
<reference evidence="2" key="1">
    <citation type="journal article" date="2022" name="Environ. Microbiol.">
        <title>Geoalkalibacter halelectricus SAP #1 sp. nov. possessing extracellular electron transfer and mineral#reducing capabilities from a haloalkaline environment.</title>
        <authorList>
            <person name="Yadav S."/>
            <person name="Singh R."/>
            <person name="Sundharam S.S."/>
            <person name="Chaudhary S."/>
            <person name="Krishnamurthi S."/>
            <person name="Patil S.A."/>
        </authorList>
    </citation>
    <scope>NUCLEOTIDE SEQUENCE</scope>
    <source>
        <strain evidence="2">SAP-1</strain>
    </source>
</reference>
<sequence>MVDFSGVLIIGCGEIGRRVGRLWLERGVAVSALARSREAELKLEELGFAVARGDLDDPASLAGLAVENRLVYYFAPPPDQGVADPRMEAFCDQALAADKPWKIVYISTSGVYGDCGGALVDETAPLRPLTDRARRRVDAEERLRRVQRERDIAVVILRVPGIYGPGRLPRKRIEQGVPVLEAREAPPSNRIHAVDLARICVAAGEKGQTGEVFNVCDESGGSMTDYFNAVADACGLPRPPQISMAEARRRLSAEMLSYLNESRRLDSRRLRERLGIELRYPDLAAGLRAALAEEGKVS</sequence>
<evidence type="ECO:0000313" key="2">
    <source>
        <dbReference type="EMBL" id="UWZ80550.1"/>
    </source>
</evidence>
<dbReference type="SUPFAM" id="SSF51735">
    <property type="entry name" value="NAD(P)-binding Rossmann-fold domains"/>
    <property type="match status" value="1"/>
</dbReference>
<dbReference type="EMBL" id="CP092109">
    <property type="protein sequence ID" value="UWZ80550.1"/>
    <property type="molecule type" value="Genomic_DNA"/>
</dbReference>
<dbReference type="InterPro" id="IPR001509">
    <property type="entry name" value="Epimerase_deHydtase"/>
</dbReference>
<dbReference type="PANTHER" id="PTHR48079">
    <property type="entry name" value="PROTEIN YEEZ"/>
    <property type="match status" value="1"/>
</dbReference>
<gene>
    <name evidence="2" type="ORF">L9S41_03905</name>
</gene>
<dbReference type="Proteomes" id="UP001060414">
    <property type="component" value="Chromosome"/>
</dbReference>
<dbReference type="PANTHER" id="PTHR48079:SF6">
    <property type="entry name" value="NAD(P)-BINDING DOMAIN-CONTAINING PROTEIN-RELATED"/>
    <property type="match status" value="1"/>
</dbReference>
<dbReference type="CDD" id="cd05266">
    <property type="entry name" value="SDR_a4"/>
    <property type="match status" value="1"/>
</dbReference>
<dbReference type="InterPro" id="IPR036291">
    <property type="entry name" value="NAD(P)-bd_dom_sf"/>
</dbReference>
<feature type="domain" description="NAD-dependent epimerase/dehydratase" evidence="1">
    <location>
        <begin position="7"/>
        <end position="216"/>
    </location>
</feature>
<dbReference type="Gene3D" id="3.40.50.720">
    <property type="entry name" value="NAD(P)-binding Rossmann-like Domain"/>
    <property type="match status" value="1"/>
</dbReference>
<proteinExistence type="predicted"/>
<evidence type="ECO:0000259" key="1">
    <source>
        <dbReference type="Pfam" id="PF01370"/>
    </source>
</evidence>
<keyword evidence="3" id="KW-1185">Reference proteome</keyword>
<name>A0ABY5ZN28_9BACT</name>
<dbReference type="RefSeq" id="WP_260748906.1">
    <property type="nucleotide sequence ID" value="NZ_CP092109.1"/>
</dbReference>
<dbReference type="Pfam" id="PF01370">
    <property type="entry name" value="Epimerase"/>
    <property type="match status" value="1"/>
</dbReference>
<protein>
    <submittedName>
        <fullName evidence="2">SDR family oxidoreductase</fullName>
    </submittedName>
</protein>
<evidence type="ECO:0000313" key="3">
    <source>
        <dbReference type="Proteomes" id="UP001060414"/>
    </source>
</evidence>